<comment type="caution">
    <text evidence="17">The sequence shown here is derived from an EMBL/GenBank/DDBJ whole genome shotgun (WGS) entry which is preliminary data.</text>
</comment>
<reference evidence="18" key="1">
    <citation type="journal article" date="2019" name="Int. J. Syst. Evol. Microbiol.">
        <title>The Global Catalogue of Microorganisms (GCM) 10K type strain sequencing project: providing services to taxonomists for standard genome sequencing and annotation.</title>
        <authorList>
            <consortium name="The Broad Institute Genomics Platform"/>
            <consortium name="The Broad Institute Genome Sequencing Center for Infectious Disease"/>
            <person name="Wu L."/>
            <person name="Ma J."/>
        </authorList>
    </citation>
    <scope>NUCLEOTIDE SEQUENCE [LARGE SCALE GENOMIC DNA]</scope>
    <source>
        <strain evidence="18">JCM 16929</strain>
    </source>
</reference>
<dbReference type="Gene3D" id="3.50.50.60">
    <property type="entry name" value="FAD/NAD(P)-binding domain"/>
    <property type="match status" value="1"/>
</dbReference>
<accession>A0ABP6ZGH7</accession>
<evidence type="ECO:0000256" key="14">
    <source>
        <dbReference type="SAM" id="MobiDB-lite"/>
    </source>
</evidence>
<feature type="domain" description="Fumarate reductase/succinate dehydrogenase flavoprotein-like C-terminal" evidence="16">
    <location>
        <begin position="464"/>
        <end position="549"/>
    </location>
</feature>
<evidence type="ECO:0000256" key="2">
    <source>
        <dbReference type="ARBA" id="ARBA00004950"/>
    </source>
</evidence>
<dbReference type="InterPro" id="IPR005288">
    <property type="entry name" value="NadB"/>
</dbReference>
<comment type="catalytic activity">
    <reaction evidence="11">
        <text>L-aspartate + O2 = iminosuccinate + H2O2</text>
        <dbReference type="Rhea" id="RHEA:25876"/>
        <dbReference type="ChEBI" id="CHEBI:15379"/>
        <dbReference type="ChEBI" id="CHEBI:16240"/>
        <dbReference type="ChEBI" id="CHEBI:29991"/>
        <dbReference type="ChEBI" id="CHEBI:77875"/>
        <dbReference type="EC" id="1.4.3.16"/>
    </reaction>
    <physiologicalReaction direction="left-to-right" evidence="11">
        <dbReference type="Rhea" id="RHEA:25877"/>
    </physiologicalReaction>
</comment>
<evidence type="ECO:0000256" key="9">
    <source>
        <dbReference type="ARBA" id="ARBA00023002"/>
    </source>
</evidence>
<evidence type="ECO:0000256" key="3">
    <source>
        <dbReference type="ARBA" id="ARBA00008562"/>
    </source>
</evidence>
<dbReference type="PANTHER" id="PTHR42716">
    <property type="entry name" value="L-ASPARTATE OXIDASE"/>
    <property type="match status" value="1"/>
</dbReference>
<dbReference type="EC" id="1.4.3.16" evidence="4 12"/>
<comment type="similarity">
    <text evidence="3 13">Belongs to the FAD-dependent oxidoreductase 2 family. NadB subfamily.</text>
</comment>
<name>A0ABP6ZGH7_9ACTN</name>
<dbReference type="SUPFAM" id="SSF51905">
    <property type="entry name" value="FAD/NAD(P)-binding domain"/>
    <property type="match status" value="1"/>
</dbReference>
<dbReference type="SUPFAM" id="SSF56425">
    <property type="entry name" value="Succinate dehydrogenase/fumarate reductase flavoprotein, catalytic domain"/>
    <property type="match status" value="1"/>
</dbReference>
<evidence type="ECO:0000256" key="11">
    <source>
        <dbReference type="ARBA" id="ARBA00048305"/>
    </source>
</evidence>
<evidence type="ECO:0000256" key="1">
    <source>
        <dbReference type="ARBA" id="ARBA00001974"/>
    </source>
</evidence>
<evidence type="ECO:0000256" key="12">
    <source>
        <dbReference type="NCBIfam" id="TIGR00551"/>
    </source>
</evidence>
<dbReference type="NCBIfam" id="NF005867">
    <property type="entry name" value="PRK07804.1"/>
    <property type="match status" value="1"/>
</dbReference>
<keyword evidence="7 13" id="KW-0662">Pyridine nucleotide biosynthesis</keyword>
<keyword evidence="9 13" id="KW-0560">Oxidoreductase</keyword>
<evidence type="ECO:0000256" key="8">
    <source>
        <dbReference type="ARBA" id="ARBA00022827"/>
    </source>
</evidence>
<evidence type="ECO:0000256" key="6">
    <source>
        <dbReference type="ARBA" id="ARBA00022630"/>
    </source>
</evidence>
<dbReference type="SUPFAM" id="SSF46977">
    <property type="entry name" value="Succinate dehydrogenase/fumarate reductase flavoprotein C-terminal domain"/>
    <property type="match status" value="1"/>
</dbReference>
<dbReference type="InterPro" id="IPR037099">
    <property type="entry name" value="Fum_R/Succ_DH_flav-like_C_sf"/>
</dbReference>
<comment type="pathway">
    <text evidence="2 13">Cofactor biosynthesis; NAD(+) biosynthesis; iminoaspartate from L-aspartate (oxidase route): step 1/1.</text>
</comment>
<sequence length="587" mass="61425">MVLDDDASSGPALPDLPPLPELPGRLAAEEPGWVNRFDVVVVGSGIAGLTAALECRGLGSVLIVTKDVIASGSTNWAQGGIASVQAEGDTVEQHVTDTLVAGAGLCIEQAVRVLVSEGPDEVAKLIARGAEFDRDAAGELELTREGGHHRNRIAHAGGDATGAEIERALIAAVRADPGIEIVEQALVLDLIPADVAPEEPPAVAGVTLHVLGAGTREGVGAVHARAVILATGGIGQIYAATTNPPVSTGDGVAAAFRAGARLRDIEFIQFHPTVLYLGPGARGQLPLVSEAVRGEGGHLLNGKGERFMVGQHELAELAPRDVVAKAIMREMAAENTDHVYVDGRMLGEETWRVRFPTILHSCRRAGIDPVVDLIPVSPACHYFCGGIETDLDGATSLGGLYACGEVASSGVHGANRLASNSLLEGLVFARRIAARLEAEQPPFRPVAADTRRPGLIDRVVVPAMQKSMSRNAGGLRDAAGLDRCAADLTRLTANGSTRPGVATWEATNLLTVATAVVVAARTREESRGAHWRDDVEGRRDEWLGHLLLELVPTAEGEPLLRRRFVPVGGSADPSGRQGQQSVEAAVR</sequence>
<evidence type="ECO:0000259" key="16">
    <source>
        <dbReference type="Pfam" id="PF02910"/>
    </source>
</evidence>
<dbReference type="NCBIfam" id="TIGR00551">
    <property type="entry name" value="nadB"/>
    <property type="match status" value="1"/>
</dbReference>
<evidence type="ECO:0000313" key="17">
    <source>
        <dbReference type="EMBL" id="GAA3609042.1"/>
    </source>
</evidence>
<keyword evidence="8 13" id="KW-0274">FAD</keyword>
<dbReference type="Gene3D" id="3.90.700.10">
    <property type="entry name" value="Succinate dehydrogenase/fumarate reductase flavoprotein, catalytic domain"/>
    <property type="match status" value="1"/>
</dbReference>
<evidence type="ECO:0000256" key="5">
    <source>
        <dbReference type="ARBA" id="ARBA00021901"/>
    </source>
</evidence>
<dbReference type="InterPro" id="IPR015939">
    <property type="entry name" value="Fum_Rdtase/Succ_DH_flav-like_C"/>
</dbReference>
<dbReference type="Pfam" id="PF02910">
    <property type="entry name" value="Succ_DH_flav_C"/>
    <property type="match status" value="1"/>
</dbReference>
<dbReference type="InterPro" id="IPR003953">
    <property type="entry name" value="FAD-dep_OxRdtase_2_FAD-bd"/>
</dbReference>
<dbReference type="PRINTS" id="PR00411">
    <property type="entry name" value="PNDRDTASEI"/>
</dbReference>
<dbReference type="Proteomes" id="UP001501490">
    <property type="component" value="Unassembled WGS sequence"/>
</dbReference>
<evidence type="ECO:0000256" key="4">
    <source>
        <dbReference type="ARBA" id="ARBA00012173"/>
    </source>
</evidence>
<evidence type="ECO:0000256" key="7">
    <source>
        <dbReference type="ARBA" id="ARBA00022642"/>
    </source>
</evidence>
<dbReference type="InterPro" id="IPR036188">
    <property type="entry name" value="FAD/NAD-bd_sf"/>
</dbReference>
<dbReference type="EMBL" id="BAABAB010000006">
    <property type="protein sequence ID" value="GAA3609042.1"/>
    <property type="molecule type" value="Genomic_DNA"/>
</dbReference>
<dbReference type="Gene3D" id="1.20.58.100">
    <property type="entry name" value="Fumarate reductase/succinate dehydrogenase flavoprotein-like, C-terminal domain"/>
    <property type="match status" value="1"/>
</dbReference>
<feature type="region of interest" description="Disordered" evidence="14">
    <location>
        <begin position="568"/>
        <end position="587"/>
    </location>
</feature>
<feature type="domain" description="FAD-dependent oxidoreductase 2 FAD-binding" evidence="15">
    <location>
        <begin position="38"/>
        <end position="422"/>
    </location>
</feature>
<keyword evidence="18" id="KW-1185">Reference proteome</keyword>
<dbReference type="RefSeq" id="WP_344801834.1">
    <property type="nucleotide sequence ID" value="NZ_BAABAB010000006.1"/>
</dbReference>
<proteinExistence type="inferred from homology"/>
<evidence type="ECO:0000313" key="18">
    <source>
        <dbReference type="Proteomes" id="UP001501490"/>
    </source>
</evidence>
<evidence type="ECO:0000256" key="13">
    <source>
        <dbReference type="RuleBase" id="RU362049"/>
    </source>
</evidence>
<feature type="compositionally biased region" description="Polar residues" evidence="14">
    <location>
        <begin position="576"/>
        <end position="587"/>
    </location>
</feature>
<dbReference type="PRINTS" id="PR00368">
    <property type="entry name" value="FADPNR"/>
</dbReference>
<evidence type="ECO:0000259" key="15">
    <source>
        <dbReference type="Pfam" id="PF00890"/>
    </source>
</evidence>
<comment type="subcellular location">
    <subcellularLocation>
        <location evidence="13">Cytoplasm</location>
    </subcellularLocation>
</comment>
<dbReference type="InterPro" id="IPR027477">
    <property type="entry name" value="Succ_DH/fumarate_Rdtase_cat_sf"/>
</dbReference>
<organism evidence="17 18">
    <name type="scientific">Microlunatus ginsengisoli</name>
    <dbReference type="NCBI Taxonomy" id="363863"/>
    <lineage>
        <taxon>Bacteria</taxon>
        <taxon>Bacillati</taxon>
        <taxon>Actinomycetota</taxon>
        <taxon>Actinomycetes</taxon>
        <taxon>Propionibacteriales</taxon>
        <taxon>Propionibacteriaceae</taxon>
        <taxon>Microlunatus</taxon>
    </lineage>
</organism>
<gene>
    <name evidence="17" type="ORF">GCM10022236_08360</name>
</gene>
<protein>
    <recommendedName>
        <fullName evidence="5 12">L-aspartate oxidase</fullName>
        <ecNumber evidence="4 12">1.4.3.16</ecNumber>
    </recommendedName>
</protein>
<dbReference type="PANTHER" id="PTHR42716:SF2">
    <property type="entry name" value="L-ASPARTATE OXIDASE, CHLOROPLASTIC"/>
    <property type="match status" value="1"/>
</dbReference>
<keyword evidence="6 13" id="KW-0285">Flavoprotein</keyword>
<comment type="function">
    <text evidence="10">Catalyzes the oxidation of L-aspartate to iminoaspartate, the first step in the de novo biosynthesis of NAD(+).</text>
</comment>
<comment type="cofactor">
    <cofactor evidence="1 13">
        <name>FAD</name>
        <dbReference type="ChEBI" id="CHEBI:57692"/>
    </cofactor>
</comment>
<evidence type="ECO:0000256" key="10">
    <source>
        <dbReference type="ARBA" id="ARBA00029426"/>
    </source>
</evidence>
<dbReference type="Pfam" id="PF00890">
    <property type="entry name" value="FAD_binding_2"/>
    <property type="match status" value="1"/>
</dbReference>